<dbReference type="PANTHER" id="PTHR11590">
    <property type="entry name" value="PROTEIN-GLUTAMINE GAMMA-GLUTAMYLTRANSFERASE"/>
    <property type="match status" value="1"/>
</dbReference>
<dbReference type="SUPFAM" id="SSF49309">
    <property type="entry name" value="Transglutaminase, two C-terminal domains"/>
    <property type="match status" value="2"/>
</dbReference>
<feature type="domain" description="Transglutaminase C-terminal" evidence="1">
    <location>
        <begin position="46"/>
        <end position="142"/>
    </location>
</feature>
<dbReference type="PANTHER" id="PTHR11590:SF69">
    <property type="entry name" value="RE08173P"/>
    <property type="match status" value="1"/>
</dbReference>
<keyword evidence="2" id="KW-1185">Reference proteome</keyword>
<proteinExistence type="predicted"/>
<name>A0ABM1T0Q0_LIMPO</name>
<dbReference type="InterPro" id="IPR008958">
    <property type="entry name" value="Transglutaminase_C"/>
</dbReference>
<dbReference type="GeneID" id="111087364"/>
<evidence type="ECO:0000259" key="1">
    <source>
        <dbReference type="Pfam" id="PF00927"/>
    </source>
</evidence>
<dbReference type="InterPro" id="IPR036238">
    <property type="entry name" value="Transglutaminase_C_sf"/>
</dbReference>
<protein>
    <submittedName>
        <fullName evidence="3">Annulin-like</fullName>
    </submittedName>
</protein>
<reference evidence="3" key="1">
    <citation type="submission" date="2025-08" db="UniProtKB">
        <authorList>
            <consortium name="RefSeq"/>
        </authorList>
    </citation>
    <scope>IDENTIFICATION</scope>
    <source>
        <tissue evidence="3">Muscle</tissue>
    </source>
</reference>
<gene>
    <name evidence="3" type="primary">LOC111087364</name>
</gene>
<dbReference type="Proteomes" id="UP000694941">
    <property type="component" value="Unplaced"/>
</dbReference>
<dbReference type="InterPro" id="IPR050779">
    <property type="entry name" value="Transglutaminase"/>
</dbReference>
<sequence length="156" mass="17530">MKMSVSYDEYDKALVEQCAFNIAAMATVVETNFDYYAQDDFRVRKPDILIETEGDFVEGQEFTVQARLKNPLPKPLTKPMFVLEGPGLSQPIKMPLKGNVLPEAETQVSCKLTPKTSGEKTIVAKFQSRELEDVDGFKVIHVRPKTDSTNKPESNN</sequence>
<dbReference type="RefSeq" id="XP_022249456.1">
    <property type="nucleotide sequence ID" value="XM_022393748.1"/>
</dbReference>
<accession>A0ABM1T0Q0</accession>
<evidence type="ECO:0000313" key="3">
    <source>
        <dbReference type="RefSeq" id="XP_022249456.1"/>
    </source>
</evidence>
<organism evidence="2 3">
    <name type="scientific">Limulus polyphemus</name>
    <name type="common">Atlantic horseshoe crab</name>
    <dbReference type="NCBI Taxonomy" id="6850"/>
    <lineage>
        <taxon>Eukaryota</taxon>
        <taxon>Metazoa</taxon>
        <taxon>Ecdysozoa</taxon>
        <taxon>Arthropoda</taxon>
        <taxon>Chelicerata</taxon>
        <taxon>Merostomata</taxon>
        <taxon>Xiphosura</taxon>
        <taxon>Limulidae</taxon>
        <taxon>Limulus</taxon>
    </lineage>
</organism>
<evidence type="ECO:0000313" key="2">
    <source>
        <dbReference type="Proteomes" id="UP000694941"/>
    </source>
</evidence>
<dbReference type="Gene3D" id="2.60.40.10">
    <property type="entry name" value="Immunoglobulins"/>
    <property type="match status" value="2"/>
</dbReference>
<dbReference type="InterPro" id="IPR013783">
    <property type="entry name" value="Ig-like_fold"/>
</dbReference>
<dbReference type="Pfam" id="PF00927">
    <property type="entry name" value="Transglut_C"/>
    <property type="match status" value="1"/>
</dbReference>